<dbReference type="PROSITE" id="PS50893">
    <property type="entry name" value="ABC_TRANSPORTER_2"/>
    <property type="match status" value="1"/>
</dbReference>
<keyword evidence="2" id="KW-0813">Transport</keyword>
<keyword evidence="6" id="KW-1278">Translocase</keyword>
<evidence type="ECO:0000313" key="10">
    <source>
        <dbReference type="EMBL" id="RVU39646.1"/>
    </source>
</evidence>
<dbReference type="Proteomes" id="UP000287447">
    <property type="component" value="Unassembled WGS sequence"/>
</dbReference>
<keyword evidence="5 10" id="KW-0067">ATP-binding</keyword>
<dbReference type="SUPFAM" id="SSF52540">
    <property type="entry name" value="P-loop containing nucleoside triphosphate hydrolases"/>
    <property type="match status" value="1"/>
</dbReference>
<evidence type="ECO:0000256" key="6">
    <source>
        <dbReference type="ARBA" id="ARBA00022967"/>
    </source>
</evidence>
<dbReference type="InterPro" id="IPR050166">
    <property type="entry name" value="ABC_transporter_ATP-bind"/>
</dbReference>
<evidence type="ECO:0000256" key="5">
    <source>
        <dbReference type="ARBA" id="ARBA00022840"/>
    </source>
</evidence>
<dbReference type="GO" id="GO:0016887">
    <property type="term" value="F:ATP hydrolysis activity"/>
    <property type="evidence" value="ECO:0007669"/>
    <property type="project" value="InterPro"/>
</dbReference>
<dbReference type="InterPro" id="IPR003593">
    <property type="entry name" value="AAA+_ATPase"/>
</dbReference>
<keyword evidence="3" id="KW-1003">Cell membrane</keyword>
<keyword evidence="7" id="KW-0472">Membrane</keyword>
<dbReference type="EMBL" id="SADE01000001">
    <property type="protein sequence ID" value="RVU39646.1"/>
    <property type="molecule type" value="Genomic_DNA"/>
</dbReference>
<dbReference type="CDD" id="cd03293">
    <property type="entry name" value="ABC_NrtD_SsuB_transporters"/>
    <property type="match status" value="1"/>
</dbReference>
<proteinExistence type="inferred from homology"/>
<comment type="caution">
    <text evidence="10">The sequence shown here is derived from an EMBL/GenBank/DDBJ whole genome shotgun (WGS) entry which is preliminary data.</text>
</comment>
<gene>
    <name evidence="10" type="ORF">EOI86_10605</name>
</gene>
<dbReference type="Gene3D" id="3.40.50.300">
    <property type="entry name" value="P-loop containing nucleotide triphosphate hydrolases"/>
    <property type="match status" value="1"/>
</dbReference>
<feature type="domain" description="ABC transporter" evidence="9">
    <location>
        <begin position="4"/>
        <end position="241"/>
    </location>
</feature>
<reference evidence="11" key="1">
    <citation type="submission" date="2019-01" db="EMBL/GenBank/DDBJ databases">
        <title>Gri0909 isolated from a small marine red alga.</title>
        <authorList>
            <person name="Kim J."/>
            <person name="Jeong S.E."/>
            <person name="Jeon C.O."/>
        </authorList>
    </citation>
    <scope>NUCLEOTIDE SEQUENCE [LARGE SCALE GENOMIC DNA]</scope>
    <source>
        <strain evidence="11">Gri0909</strain>
    </source>
</reference>
<evidence type="ECO:0000256" key="3">
    <source>
        <dbReference type="ARBA" id="ARBA00022475"/>
    </source>
</evidence>
<keyword evidence="4" id="KW-0547">Nucleotide-binding</keyword>
<feature type="region of interest" description="Disordered" evidence="8">
    <location>
        <begin position="273"/>
        <end position="292"/>
    </location>
</feature>
<evidence type="ECO:0000259" key="9">
    <source>
        <dbReference type="PROSITE" id="PS50893"/>
    </source>
</evidence>
<evidence type="ECO:0000256" key="8">
    <source>
        <dbReference type="SAM" id="MobiDB-lite"/>
    </source>
</evidence>
<comment type="similarity">
    <text evidence="1">Belongs to the ABC transporter superfamily.</text>
</comment>
<dbReference type="InterPro" id="IPR017871">
    <property type="entry name" value="ABC_transporter-like_CS"/>
</dbReference>
<dbReference type="OrthoDB" id="9802264at2"/>
<dbReference type="SMART" id="SM00382">
    <property type="entry name" value="AAA"/>
    <property type="match status" value="1"/>
</dbReference>
<protein>
    <submittedName>
        <fullName evidence="10">ABC transporter ATP-binding protein</fullName>
    </submittedName>
</protein>
<evidence type="ECO:0000256" key="1">
    <source>
        <dbReference type="ARBA" id="ARBA00005417"/>
    </source>
</evidence>
<evidence type="ECO:0000256" key="4">
    <source>
        <dbReference type="ARBA" id="ARBA00022741"/>
    </source>
</evidence>
<sequence>MTEIAIKNVFKEYNRNPILERVNVTLPDHEFCLILGSSGAGKSTLLRMLLSQETPSRGEILIDGEPIDVEPQADRGVVFQRYSVFPHKTVLDNVLAGPSFRESRFFGRLFGNRKAKLRDRAMELLDQVGLSDAADKYPVQLSGGMQQRLAIAQALIMEPKVLLLDEPFGALDQSTKKSMHKLILDLWNANKMTIVMVTHDIQEAFTLGTRVLMVDKQRRDPQAPEAYGSTIVHDLRLDPARKAPLDPSDNEENQSMEDIFLKWAGRMDHAIVEGAPHPTTPEAASVSAKEVA</sequence>
<dbReference type="InterPro" id="IPR027417">
    <property type="entry name" value="P-loop_NTPase"/>
</dbReference>
<dbReference type="GO" id="GO:0005524">
    <property type="term" value="F:ATP binding"/>
    <property type="evidence" value="ECO:0007669"/>
    <property type="project" value="UniProtKB-KW"/>
</dbReference>
<evidence type="ECO:0000313" key="11">
    <source>
        <dbReference type="Proteomes" id="UP000287447"/>
    </source>
</evidence>
<dbReference type="InterPro" id="IPR003439">
    <property type="entry name" value="ABC_transporter-like_ATP-bd"/>
</dbReference>
<dbReference type="PANTHER" id="PTHR42788">
    <property type="entry name" value="TAURINE IMPORT ATP-BINDING PROTEIN-RELATED"/>
    <property type="match status" value="1"/>
</dbReference>
<evidence type="ECO:0000256" key="2">
    <source>
        <dbReference type="ARBA" id="ARBA00022448"/>
    </source>
</evidence>
<dbReference type="PROSITE" id="PS00211">
    <property type="entry name" value="ABC_TRANSPORTER_1"/>
    <property type="match status" value="1"/>
</dbReference>
<dbReference type="RefSeq" id="WP_127765017.1">
    <property type="nucleotide sequence ID" value="NZ_SADE01000001.1"/>
</dbReference>
<dbReference type="Pfam" id="PF00005">
    <property type="entry name" value="ABC_tran"/>
    <property type="match status" value="1"/>
</dbReference>
<evidence type="ECO:0000256" key="7">
    <source>
        <dbReference type="ARBA" id="ARBA00023136"/>
    </source>
</evidence>
<accession>A0A437QYS0</accession>
<dbReference type="AlphaFoldDB" id="A0A437QYS0"/>
<name>A0A437QYS0_9PROT</name>
<dbReference type="PANTHER" id="PTHR42788:SF17">
    <property type="entry name" value="ALIPHATIC SULFONATES IMPORT ATP-BINDING PROTEIN SSUB"/>
    <property type="match status" value="1"/>
</dbReference>
<organism evidence="10 11">
    <name type="scientific">Hwanghaeella grinnelliae</name>
    <dbReference type="NCBI Taxonomy" id="2500179"/>
    <lineage>
        <taxon>Bacteria</taxon>
        <taxon>Pseudomonadati</taxon>
        <taxon>Pseudomonadota</taxon>
        <taxon>Alphaproteobacteria</taxon>
        <taxon>Rhodospirillales</taxon>
        <taxon>Rhodospirillaceae</taxon>
        <taxon>Hwanghaeella</taxon>
    </lineage>
</organism>
<keyword evidence="11" id="KW-1185">Reference proteome</keyword>